<accession>A0A1M4W116</accession>
<evidence type="ECO:0000256" key="3">
    <source>
        <dbReference type="ARBA" id="ARBA00022840"/>
    </source>
</evidence>
<dbReference type="Gene3D" id="3.40.50.300">
    <property type="entry name" value="P-loop containing nucleotide triphosphate hydrolases"/>
    <property type="match status" value="1"/>
</dbReference>
<reference evidence="6" key="1">
    <citation type="submission" date="2016-11" db="EMBL/GenBank/DDBJ databases">
        <authorList>
            <person name="Varghese N."/>
            <person name="Submissions S."/>
        </authorList>
    </citation>
    <scope>NUCLEOTIDE SEQUENCE [LARGE SCALE GENOMIC DNA]</scope>
    <source>
        <strain evidence="6">DSM 19514</strain>
    </source>
</reference>
<feature type="domain" description="ABC transporter" evidence="4">
    <location>
        <begin position="9"/>
        <end position="254"/>
    </location>
</feature>
<dbReference type="PROSITE" id="PS50893">
    <property type="entry name" value="ABC_TRANSPORTER_2"/>
    <property type="match status" value="1"/>
</dbReference>
<evidence type="ECO:0000313" key="6">
    <source>
        <dbReference type="Proteomes" id="UP000184295"/>
    </source>
</evidence>
<keyword evidence="3 5" id="KW-0067">ATP-binding</keyword>
<name>A0A1M4W116_9ACTN</name>
<dbReference type="GO" id="GO:0016887">
    <property type="term" value="F:ATP hydrolysis activity"/>
    <property type="evidence" value="ECO:0007669"/>
    <property type="project" value="InterPro"/>
</dbReference>
<dbReference type="SMART" id="SM00382">
    <property type="entry name" value="AAA"/>
    <property type="match status" value="1"/>
</dbReference>
<dbReference type="STRING" id="1121881.SAMN02745225_01498"/>
<dbReference type="GO" id="GO:0005524">
    <property type="term" value="F:ATP binding"/>
    <property type="evidence" value="ECO:0007669"/>
    <property type="project" value="UniProtKB-KW"/>
</dbReference>
<evidence type="ECO:0000259" key="4">
    <source>
        <dbReference type="PROSITE" id="PS50893"/>
    </source>
</evidence>
<dbReference type="InterPro" id="IPR027417">
    <property type="entry name" value="P-loop_NTPase"/>
</dbReference>
<evidence type="ECO:0000256" key="2">
    <source>
        <dbReference type="ARBA" id="ARBA00022741"/>
    </source>
</evidence>
<keyword evidence="1" id="KW-0813">Transport</keyword>
<dbReference type="AlphaFoldDB" id="A0A1M4W116"/>
<dbReference type="Proteomes" id="UP000184295">
    <property type="component" value="Unassembled WGS sequence"/>
</dbReference>
<keyword evidence="6" id="KW-1185">Reference proteome</keyword>
<dbReference type="PANTHER" id="PTHR42734">
    <property type="entry name" value="METAL TRANSPORT SYSTEM ATP-BINDING PROTEIN TM_0124-RELATED"/>
    <property type="match status" value="1"/>
</dbReference>
<protein>
    <submittedName>
        <fullName evidence="5">Iron complex transport system ATP-binding protein</fullName>
    </submittedName>
</protein>
<sequence>MSIEELPIFRLEDAMMVRQGNRLLDCVTFSIHKEEKVVVMGRNGAGKSSFVRALTGFERLSSGSLYVDGQDSKTKDLRELRSHVSYIGSSLQDRFLGDVSASEVVLTGLYGDLAPYWHSFSVKDIERACQLLLDFGVGSKESSLFRNLSQGERQRTLLARAFATASDLVIADEPFVGLDLVATDELFMVLDGLGGPQSVSIIRDKAVLLVVHSTAEIPRSFDRVVFLRDGGIAWSGEPREFLDKSLLSELYGTSLETYEVGGRIYTHLKQP</sequence>
<dbReference type="SUPFAM" id="SSF52540">
    <property type="entry name" value="P-loop containing nucleoside triphosphate hydrolases"/>
    <property type="match status" value="1"/>
</dbReference>
<dbReference type="EMBL" id="FQUL01000021">
    <property type="protein sequence ID" value="SHE74887.1"/>
    <property type="molecule type" value="Genomic_DNA"/>
</dbReference>
<dbReference type="InterPro" id="IPR003593">
    <property type="entry name" value="AAA+_ATPase"/>
</dbReference>
<organism evidence="5 6">
    <name type="scientific">Ferrithrix thermotolerans DSM 19514</name>
    <dbReference type="NCBI Taxonomy" id="1121881"/>
    <lineage>
        <taxon>Bacteria</taxon>
        <taxon>Bacillati</taxon>
        <taxon>Actinomycetota</taxon>
        <taxon>Acidimicrobiia</taxon>
        <taxon>Acidimicrobiales</taxon>
        <taxon>Acidimicrobiaceae</taxon>
        <taxon>Ferrithrix</taxon>
    </lineage>
</organism>
<evidence type="ECO:0000256" key="1">
    <source>
        <dbReference type="ARBA" id="ARBA00022448"/>
    </source>
</evidence>
<dbReference type="Pfam" id="PF00005">
    <property type="entry name" value="ABC_tran"/>
    <property type="match status" value="1"/>
</dbReference>
<dbReference type="InterPro" id="IPR050153">
    <property type="entry name" value="Metal_Ion_Import_ABC"/>
</dbReference>
<keyword evidence="2" id="KW-0547">Nucleotide-binding</keyword>
<gene>
    <name evidence="5" type="ORF">SAMN02745225_01498</name>
</gene>
<dbReference type="InterPro" id="IPR003439">
    <property type="entry name" value="ABC_transporter-like_ATP-bd"/>
</dbReference>
<evidence type="ECO:0000313" key="5">
    <source>
        <dbReference type="EMBL" id="SHE74887.1"/>
    </source>
</evidence>
<proteinExistence type="predicted"/>